<gene>
    <name evidence="2" type="ORF">KO353_11210</name>
</gene>
<dbReference type="Pfam" id="PF08770">
    <property type="entry name" value="SoxZ"/>
    <property type="match status" value="1"/>
</dbReference>
<dbReference type="AlphaFoldDB" id="A0A975U143"/>
<sequence>MSTLAPPRLRLSRSVRAGEAFEVRTLVQHPMETGLRRDGARLVPRDMLASIVVTPSLDSRAEHMRNSLA</sequence>
<proteinExistence type="predicted"/>
<name>A0A975U143_9PROT</name>
<dbReference type="Proteomes" id="UP000694001">
    <property type="component" value="Chromosome"/>
</dbReference>
<evidence type="ECO:0000313" key="3">
    <source>
        <dbReference type="Proteomes" id="UP000694001"/>
    </source>
</evidence>
<evidence type="ECO:0000313" key="2">
    <source>
        <dbReference type="EMBL" id="QXM23863.1"/>
    </source>
</evidence>
<reference evidence="2" key="1">
    <citation type="submission" date="2021-06" db="EMBL/GenBank/DDBJ databases">
        <title>Elioraea tepida, sp. nov., a moderately thermophilic aerobic anoxygenic phototrophic bacterium isolated from an alkaline siliceous hot spring mat community in Yellowstone National Park, WY, USA.</title>
        <authorList>
            <person name="Saini M.K."/>
            <person name="Yoshida S."/>
            <person name="Sebastian A."/>
            <person name="Hirose S."/>
            <person name="Hara E."/>
            <person name="Tamaki H."/>
            <person name="Soulier N.T."/>
            <person name="Albert I."/>
            <person name="Hanada S."/>
            <person name="Bryant D.A."/>
            <person name="Tank M."/>
        </authorList>
    </citation>
    <scope>NUCLEOTIDE SEQUENCE</scope>
    <source>
        <strain evidence="2">MS-P2</strain>
    </source>
</reference>
<protein>
    <submittedName>
        <fullName evidence="2">Thiosulfate oxidation carrier complex protein SoxZ</fullName>
    </submittedName>
</protein>
<dbReference type="EMBL" id="CP076448">
    <property type="protein sequence ID" value="QXM23863.1"/>
    <property type="molecule type" value="Genomic_DNA"/>
</dbReference>
<dbReference type="InterPro" id="IPR014880">
    <property type="entry name" value="SoxZ_dom"/>
</dbReference>
<accession>A0A975U143</accession>
<keyword evidence="3" id="KW-1185">Reference proteome</keyword>
<dbReference type="KEGG" id="elio:KO353_11210"/>
<organism evidence="2 3">
    <name type="scientific">Elioraea tepida</name>
    <dbReference type="NCBI Taxonomy" id="2843330"/>
    <lineage>
        <taxon>Bacteria</taxon>
        <taxon>Pseudomonadati</taxon>
        <taxon>Pseudomonadota</taxon>
        <taxon>Alphaproteobacteria</taxon>
        <taxon>Acetobacterales</taxon>
        <taxon>Elioraeaceae</taxon>
        <taxon>Elioraea</taxon>
    </lineage>
</organism>
<evidence type="ECO:0000259" key="1">
    <source>
        <dbReference type="Pfam" id="PF08770"/>
    </source>
</evidence>
<dbReference type="RefSeq" id="WP_218284789.1">
    <property type="nucleotide sequence ID" value="NZ_CP076448.1"/>
</dbReference>
<feature type="domain" description="Sulphur oxidation protein SoxZ" evidence="1">
    <location>
        <begin position="13"/>
        <end position="54"/>
    </location>
</feature>